<dbReference type="OMA" id="INKWDGT"/>
<reference evidence="11" key="1">
    <citation type="submission" date="2003-08" db="EMBL/GenBank/DDBJ databases">
        <authorList>
            <person name="Birren B."/>
            <person name="Nusbaum C."/>
            <person name="Abebe A."/>
            <person name="Abouelleil A."/>
            <person name="Adekoya E."/>
            <person name="Ait-zahra M."/>
            <person name="Allen N."/>
            <person name="Allen T."/>
            <person name="An P."/>
            <person name="Anderson M."/>
            <person name="Anderson S."/>
            <person name="Arachchi H."/>
            <person name="Armbruster J."/>
            <person name="Bachantsang P."/>
            <person name="Baldwin J."/>
            <person name="Barry A."/>
            <person name="Bayul T."/>
            <person name="Blitshsteyn B."/>
            <person name="Bloom T."/>
            <person name="Blye J."/>
            <person name="Boguslavskiy L."/>
            <person name="Borowsky M."/>
            <person name="Boukhgalter B."/>
            <person name="Brunache A."/>
            <person name="Butler J."/>
            <person name="Calixte N."/>
            <person name="Calvo S."/>
            <person name="Camarata J."/>
            <person name="Campo K."/>
            <person name="Chang J."/>
            <person name="Cheshatsang Y."/>
            <person name="Citroen M."/>
            <person name="Collymore A."/>
            <person name="Considine T."/>
            <person name="Cook A."/>
            <person name="Cooke P."/>
            <person name="Corum B."/>
            <person name="Cuomo C."/>
            <person name="David R."/>
            <person name="Dawoe T."/>
            <person name="Degray S."/>
            <person name="Dodge S."/>
            <person name="Dooley K."/>
            <person name="Dorje P."/>
            <person name="Dorjee K."/>
            <person name="Dorris L."/>
            <person name="Duffey N."/>
            <person name="Dupes A."/>
            <person name="Elkins T."/>
            <person name="Engels R."/>
            <person name="Erickson J."/>
            <person name="Farina A."/>
            <person name="Faro S."/>
            <person name="Ferreira P."/>
            <person name="Fischer H."/>
            <person name="Fitzgerald M."/>
            <person name="Foley K."/>
            <person name="Gage D."/>
            <person name="Galagan J."/>
            <person name="Gearin G."/>
            <person name="Gnerre S."/>
            <person name="Gnirke A."/>
            <person name="Goyette A."/>
            <person name="Graham J."/>
            <person name="Grandbois E."/>
            <person name="Gyaltsen K."/>
            <person name="Hafez N."/>
            <person name="Hagopian D."/>
            <person name="Hagos B."/>
            <person name="Hall J."/>
            <person name="Hatcher B."/>
            <person name="Heller A."/>
            <person name="Higgins H."/>
            <person name="Honan T."/>
            <person name="Horn A."/>
            <person name="Houde N."/>
            <person name="Hughes L."/>
            <person name="Hulme W."/>
            <person name="Husby E."/>
            <person name="Iliev I."/>
            <person name="Jaffe D."/>
            <person name="Jones C."/>
            <person name="Kamal M."/>
            <person name="Kamat A."/>
            <person name="Kamvysselis M."/>
            <person name="Karlsson E."/>
            <person name="Kells C."/>
            <person name="Kieu A."/>
            <person name="Kisner P."/>
            <person name="Kodira C."/>
            <person name="Kulbokas E."/>
            <person name="Labutti K."/>
            <person name="Lama D."/>
            <person name="Landers T."/>
            <person name="Leger J."/>
            <person name="Levine S."/>
            <person name="Lewis D."/>
            <person name="Lewis T."/>
            <person name="Lindblad-toh K."/>
            <person name="Liu X."/>
            <person name="Lokyitsang T."/>
            <person name="Lokyitsang Y."/>
            <person name="Lucien O."/>
            <person name="Lui A."/>
            <person name="Ma L.J."/>
            <person name="Mabbitt R."/>
            <person name="Macdonald J."/>
            <person name="Maclean C."/>
            <person name="Major J."/>
            <person name="Manning J."/>
            <person name="Marabella R."/>
            <person name="Maru K."/>
            <person name="Matthews C."/>
            <person name="Mauceli E."/>
            <person name="Mccarthy M."/>
            <person name="Mcdonough S."/>
            <person name="Mcghee T."/>
            <person name="Meldrim J."/>
            <person name="Meneus L."/>
            <person name="Mesirov J."/>
            <person name="Mihalev A."/>
            <person name="Mihova T."/>
            <person name="Mikkelsen T."/>
            <person name="Mlenga V."/>
            <person name="Moru K."/>
            <person name="Mozes J."/>
            <person name="Mulrain L."/>
            <person name="Munson G."/>
            <person name="Naylor J."/>
            <person name="Newes C."/>
            <person name="Nguyen C."/>
            <person name="Nguyen N."/>
            <person name="Nguyen T."/>
            <person name="Nicol R."/>
            <person name="Nielsen C."/>
            <person name="Nizzari M."/>
            <person name="Norbu C."/>
            <person name="Norbu N."/>
            <person name="O'donnell P."/>
            <person name="Okoawo O."/>
            <person name="O'leary S."/>
            <person name="Omotosho B."/>
            <person name="O'neill K."/>
            <person name="Osman S."/>
            <person name="Parker S."/>
            <person name="Perrin D."/>
            <person name="Phunkhang P."/>
            <person name="Piqani B."/>
            <person name="Purcell S."/>
            <person name="Rachupka T."/>
            <person name="Ramasamy U."/>
            <person name="Rameau R."/>
            <person name="Ray V."/>
            <person name="Raymond C."/>
            <person name="Retta R."/>
            <person name="Richardson S."/>
            <person name="Rise C."/>
            <person name="Rodriguez J."/>
            <person name="Rogers J."/>
            <person name="Rogov P."/>
            <person name="Rutman M."/>
            <person name="Schupbach R."/>
            <person name="Seaman C."/>
            <person name="Settipalli S."/>
            <person name="Sharpe T."/>
            <person name="Sheridan J."/>
            <person name="Sherpa N."/>
            <person name="Shi J."/>
            <person name="Smirnov S."/>
            <person name="Smith C."/>
            <person name="Sougnez C."/>
            <person name="Spencer B."/>
            <person name="Stalker J."/>
            <person name="Stange-thomann N."/>
            <person name="Stavropoulos S."/>
            <person name="Stetson K."/>
            <person name="Stone C."/>
            <person name="Stone S."/>
            <person name="Stubbs M."/>
            <person name="Talamas J."/>
            <person name="Tchuinga P."/>
            <person name="Tenzing P."/>
            <person name="Tesfaye S."/>
            <person name="Theodore J."/>
            <person name="Thoulutsang Y."/>
            <person name="Topham K."/>
            <person name="Towey S."/>
            <person name="Tsamla T."/>
            <person name="Tsomo N."/>
            <person name="Vallee D."/>
            <person name="Vassiliev H."/>
            <person name="Venkataraman V."/>
            <person name="Vinson J."/>
            <person name="Vo A."/>
            <person name="Wade C."/>
            <person name="Wang S."/>
            <person name="Wangchuk T."/>
            <person name="Wangdi T."/>
            <person name="Whittaker C."/>
            <person name="Wilkinson J."/>
            <person name="Wu Y."/>
            <person name="Wyman D."/>
            <person name="Yadav S."/>
            <person name="Yang S."/>
            <person name="Yang X."/>
            <person name="Yeager S."/>
            <person name="Yee E."/>
            <person name="Young G."/>
            <person name="Zainoun J."/>
            <person name="Zembeck L."/>
            <person name="Zimmer A."/>
            <person name="Zody M."/>
            <person name="Lander E."/>
        </authorList>
    </citation>
    <scope>NUCLEOTIDE SEQUENCE [LARGE SCALE GENOMIC DNA]</scope>
</reference>
<dbReference type="InParanoid" id="H2Y7S9"/>
<evidence type="ECO:0000256" key="8">
    <source>
        <dbReference type="ARBA" id="ARBA00045608"/>
    </source>
</evidence>
<comment type="similarity">
    <text evidence="2 9">Belongs to the SPCS2 family.</text>
</comment>
<comment type="subcellular location">
    <subcellularLocation>
        <location evidence="1 9">Endoplasmic reticulum membrane</location>
        <topology evidence="1 9">Multi-pass membrane protein</topology>
    </subcellularLocation>
</comment>
<dbReference type="GO" id="GO:0005787">
    <property type="term" value="C:signal peptidase complex"/>
    <property type="evidence" value="ECO:0007669"/>
    <property type="project" value="UniProtKB-UniRule"/>
</dbReference>
<dbReference type="FunCoup" id="H2Y7S9">
    <property type="interactions" value="789"/>
</dbReference>
<evidence type="ECO:0000256" key="9">
    <source>
        <dbReference type="RuleBase" id="RU368033"/>
    </source>
</evidence>
<evidence type="ECO:0000256" key="2">
    <source>
        <dbReference type="ARBA" id="ARBA00007324"/>
    </source>
</evidence>
<protein>
    <recommendedName>
        <fullName evidence="3 9">Signal peptidase complex subunit 2</fullName>
    </recommendedName>
</protein>
<dbReference type="AlphaFoldDB" id="H2Y7S9"/>
<evidence type="ECO:0000256" key="1">
    <source>
        <dbReference type="ARBA" id="ARBA00004477"/>
    </source>
</evidence>
<dbReference type="PANTHER" id="PTHR13085:SF0">
    <property type="entry name" value="SIGNAL PEPTIDASE COMPLEX SUBUNIT 2"/>
    <property type="match status" value="1"/>
</dbReference>
<keyword evidence="5 9" id="KW-0256">Endoplasmic reticulum</keyword>
<evidence type="ECO:0000256" key="3">
    <source>
        <dbReference type="ARBA" id="ARBA00017057"/>
    </source>
</evidence>
<evidence type="ECO:0000256" key="6">
    <source>
        <dbReference type="ARBA" id="ARBA00022989"/>
    </source>
</evidence>
<comment type="function">
    <text evidence="8 9">Component of the signal peptidase complex (SPC) which catalyzes the cleavage of N-terminal signal sequences from nascent proteins as they are translocated into the lumen of the endoplasmic reticulum. Enhances the enzymatic activity of SPC and facilitates the interactions between different components of the translocation site.</text>
</comment>
<dbReference type="GO" id="GO:0045047">
    <property type="term" value="P:protein targeting to ER"/>
    <property type="evidence" value="ECO:0007669"/>
    <property type="project" value="TreeGrafter"/>
</dbReference>
<dbReference type="Ensembl" id="ENSCSAVT00000001393.1">
    <property type="protein sequence ID" value="ENSCSAVP00000001377.1"/>
    <property type="gene ID" value="ENSCSAVG00000000768.1"/>
</dbReference>
<reference evidence="10" key="3">
    <citation type="submission" date="2025-09" db="UniProtKB">
        <authorList>
            <consortium name="Ensembl"/>
        </authorList>
    </citation>
    <scope>IDENTIFICATION</scope>
</reference>
<reference evidence="10" key="2">
    <citation type="submission" date="2025-08" db="UniProtKB">
        <authorList>
            <consortium name="Ensembl"/>
        </authorList>
    </citation>
    <scope>IDENTIFICATION</scope>
</reference>
<evidence type="ECO:0000313" key="11">
    <source>
        <dbReference type="Proteomes" id="UP000007875"/>
    </source>
</evidence>
<dbReference type="GO" id="GO:0006465">
    <property type="term" value="P:signal peptide processing"/>
    <property type="evidence" value="ECO:0007669"/>
    <property type="project" value="UniProtKB-UniRule"/>
</dbReference>
<evidence type="ECO:0000256" key="7">
    <source>
        <dbReference type="ARBA" id="ARBA00023136"/>
    </source>
</evidence>
<dbReference type="Pfam" id="PF06703">
    <property type="entry name" value="SPC25"/>
    <property type="match status" value="1"/>
</dbReference>
<keyword evidence="7 9" id="KW-0472">Membrane</keyword>
<dbReference type="GO" id="GO:0008233">
    <property type="term" value="F:peptidase activity"/>
    <property type="evidence" value="ECO:0007669"/>
    <property type="project" value="UniProtKB-UniRule"/>
</dbReference>
<organism evidence="10 11">
    <name type="scientific">Ciona savignyi</name>
    <name type="common">Pacific transparent sea squirt</name>
    <dbReference type="NCBI Taxonomy" id="51511"/>
    <lineage>
        <taxon>Eukaryota</taxon>
        <taxon>Metazoa</taxon>
        <taxon>Chordata</taxon>
        <taxon>Tunicata</taxon>
        <taxon>Ascidiacea</taxon>
        <taxon>Phlebobranchia</taxon>
        <taxon>Cionidae</taxon>
        <taxon>Ciona</taxon>
    </lineage>
</organism>
<dbReference type="GeneTree" id="ENSGT00440000038181"/>
<dbReference type="PANTHER" id="PTHR13085">
    <property type="entry name" value="MICROSOMAL SIGNAL PEPTIDASE 25 KDA SUBUNIT"/>
    <property type="match status" value="1"/>
</dbReference>
<feature type="transmembrane region" description="Helical" evidence="9">
    <location>
        <begin position="70"/>
        <end position="90"/>
    </location>
</feature>
<dbReference type="InterPro" id="IPR009582">
    <property type="entry name" value="Spc2/SPCS2"/>
</dbReference>
<name>H2Y7S9_CIOSA</name>
<accession>H2Y7S9</accession>
<feature type="transmembrane region" description="Helical" evidence="9">
    <location>
        <begin position="45"/>
        <end position="64"/>
    </location>
</feature>
<keyword evidence="6 9" id="KW-1133">Transmembrane helix</keyword>
<evidence type="ECO:0000256" key="4">
    <source>
        <dbReference type="ARBA" id="ARBA00022692"/>
    </source>
</evidence>
<dbReference type="STRING" id="51511.ENSCSAVP00000001377"/>
<keyword evidence="4 9" id="KW-0812">Transmembrane</keyword>
<dbReference type="HOGENOM" id="CLU_094622_0_0_1"/>
<evidence type="ECO:0000256" key="5">
    <source>
        <dbReference type="ARBA" id="ARBA00022824"/>
    </source>
</evidence>
<proteinExistence type="inferred from homology"/>
<keyword evidence="11" id="KW-1185">Reference proteome</keyword>
<dbReference type="eggNOG" id="KOG4072">
    <property type="taxonomic scope" value="Eukaryota"/>
</dbReference>
<evidence type="ECO:0000313" key="10">
    <source>
        <dbReference type="Ensembl" id="ENSCSAVP00000001377.1"/>
    </source>
</evidence>
<dbReference type="Proteomes" id="UP000007875">
    <property type="component" value="Unassembled WGS sequence"/>
</dbReference>
<sequence length="184" mass="21010">MEEFKPVKVEKWDQNAVRIAMDDAAKKAVLEKGYEENFFLVDSRLIICTTALLFALFALLWDFLHPFPASQTVLIICVGSYFLLMGVLTLHVNFREKNIFLVAHQKDPVGTEPDTVWSLSSTMLKYDKNYTLTITVTNNNQTRSASFTKCVGDVFDENGVLLYDKYEPMILELHDSIDSGKKKK</sequence>